<evidence type="ECO:0000313" key="1">
    <source>
        <dbReference type="Proteomes" id="UP000790787"/>
    </source>
</evidence>
<dbReference type="RefSeq" id="XP_075074853.1">
    <property type="nucleotide sequence ID" value="XM_075218752.1"/>
</dbReference>
<dbReference type="Proteomes" id="UP000790787">
    <property type="component" value="Chromosome 7"/>
</dbReference>
<protein>
    <submittedName>
        <fullName evidence="2">Uncharacterized protein LOC142162400</fullName>
    </submittedName>
</protein>
<sequence length="177" mass="18751">MLLSASTSMSAPTLPIVRADAECLKQFKPIVSFGHQPLGMQSQFINNGRHLICPVQEKRASLICVAALSARCATKGQMQTLTKANSTITVVPGKEKSPDLDDGGAGFPPRDDDGSVWWSGGGDGGWGGGGGGGGHWAGGGGGGRWAFFFFVFLVILGFLKDKEEKGPYRDQRRRKPA</sequence>
<reference evidence="2" key="2">
    <citation type="submission" date="2025-08" db="UniProtKB">
        <authorList>
            <consortium name="RefSeq"/>
        </authorList>
    </citation>
    <scope>IDENTIFICATION</scope>
    <source>
        <tissue evidence="2">Leaf</tissue>
    </source>
</reference>
<organism evidence="1 2">
    <name type="scientific">Nicotiana tabacum</name>
    <name type="common">Common tobacco</name>
    <dbReference type="NCBI Taxonomy" id="4097"/>
    <lineage>
        <taxon>Eukaryota</taxon>
        <taxon>Viridiplantae</taxon>
        <taxon>Streptophyta</taxon>
        <taxon>Embryophyta</taxon>
        <taxon>Tracheophyta</taxon>
        <taxon>Spermatophyta</taxon>
        <taxon>Magnoliopsida</taxon>
        <taxon>eudicotyledons</taxon>
        <taxon>Gunneridae</taxon>
        <taxon>Pentapetalae</taxon>
        <taxon>asterids</taxon>
        <taxon>lamiids</taxon>
        <taxon>Solanales</taxon>
        <taxon>Solanaceae</taxon>
        <taxon>Nicotianoideae</taxon>
        <taxon>Nicotianeae</taxon>
        <taxon>Nicotiana</taxon>
    </lineage>
</organism>
<evidence type="ECO:0000313" key="2">
    <source>
        <dbReference type="RefSeq" id="XP_075074853.1"/>
    </source>
</evidence>
<keyword evidence="1" id="KW-1185">Reference proteome</keyword>
<proteinExistence type="predicted"/>
<reference evidence="1" key="1">
    <citation type="journal article" date="2014" name="Nat. Commun.">
        <title>The tobacco genome sequence and its comparison with those of tomato and potato.</title>
        <authorList>
            <person name="Sierro N."/>
            <person name="Battey J.N."/>
            <person name="Ouadi S."/>
            <person name="Bakaher N."/>
            <person name="Bovet L."/>
            <person name="Willig A."/>
            <person name="Goepfert S."/>
            <person name="Peitsch M.C."/>
            <person name="Ivanov N.V."/>
        </authorList>
    </citation>
    <scope>NUCLEOTIDE SEQUENCE [LARGE SCALE GENOMIC DNA]</scope>
</reference>
<gene>
    <name evidence="2" type="primary">LOC142162400</name>
</gene>
<accession>A0AC58RQ63</accession>
<name>A0AC58RQ63_TOBAC</name>